<dbReference type="KEGG" id="xdi:EZH22_02295"/>
<evidence type="ECO:0000259" key="2">
    <source>
        <dbReference type="Pfam" id="PF01494"/>
    </source>
</evidence>
<gene>
    <name evidence="3" type="ORF">EZH22_02295</name>
</gene>
<dbReference type="GO" id="GO:0008688">
    <property type="term" value="F:3-(3-hydroxyphenyl)propionate hydroxylase activity"/>
    <property type="evidence" value="ECO:0007669"/>
    <property type="project" value="TreeGrafter"/>
</dbReference>
<dbReference type="GO" id="GO:0071949">
    <property type="term" value="F:FAD binding"/>
    <property type="evidence" value="ECO:0007669"/>
    <property type="project" value="InterPro"/>
</dbReference>
<dbReference type="PANTHER" id="PTHR43476:SF3">
    <property type="entry name" value="FAD-BINDING MONOOXYGENASE"/>
    <property type="match status" value="1"/>
</dbReference>
<accession>A0A974SK92</accession>
<feature type="domain" description="FAD-binding" evidence="2">
    <location>
        <begin position="7"/>
        <end position="356"/>
    </location>
</feature>
<dbReference type="InterPro" id="IPR036188">
    <property type="entry name" value="FAD/NAD-bd_sf"/>
</dbReference>
<dbReference type="SUPFAM" id="SSF51905">
    <property type="entry name" value="FAD/NAD(P)-binding domain"/>
    <property type="match status" value="1"/>
</dbReference>
<dbReference type="Gene3D" id="3.50.50.60">
    <property type="entry name" value="FAD/NAD(P)-binding domain"/>
    <property type="match status" value="1"/>
</dbReference>
<dbReference type="Pfam" id="PF01494">
    <property type="entry name" value="FAD_binding_3"/>
    <property type="match status" value="1"/>
</dbReference>
<dbReference type="RefSeq" id="WP_203194194.1">
    <property type="nucleotide sequence ID" value="NZ_CP063362.1"/>
</dbReference>
<sequence length="542" mass="59330">MTELETADVAIVGYGPTGQLLALLLARQGHRVLVCDRWPNLYPLPRAVHFDDEVGRILQSAGVMADVNRIIHRPNDYEWRNADHQLLLKFDWSGHGLSGWPAANFFAQPELEQVLDRHVKAQPSVVVRQGWSATGLSQDGEGVLVDLEQGVVRDGQWVASGARSRVRARYLVGADGANSFVRRWLGIEMEDLGFAFNWLVVDALPQTQRLWEPECWQLCDPRRPTTVVPGGPGRRRWEFMLLPGEEPWEMNRAEVAWRLLAPWDITPENAVLERHAVYTFRGQWARSWNAGNVMLAGDAAHLMPPFAGQGMCSGMRDALGLAWRLDLILRGAGGEGLLESYGPERGGHVQELIRFSVQLGKVICISDPMEAQARDREMTAGCADPEYRAPPPPKPQLGLGVWDAEAPGAGLLVPQGVVKLGGRSGLFDDVVGSGFVLLAKDAGVLVQLSAENRAALAARGGVIAHFGADSDLRDVEGVYGRYFDELGCVAVLMRPDYYSYGGAATLSALNPLLDGWRARLDTPAMIGTGPLHDMSHAGMPPH</sequence>
<dbReference type="AlphaFoldDB" id="A0A974SK92"/>
<reference evidence="3 4" key="1">
    <citation type="submission" date="2020-10" db="EMBL/GenBank/DDBJ databases">
        <title>Degradation of 1,4-Dioxane by Xanthobacter sp. YN2, via a Novel Group-2 Soluble Di-Iron Monooxygenase.</title>
        <authorList>
            <person name="Ma F."/>
            <person name="Wang Y."/>
            <person name="Yang J."/>
            <person name="Guo H."/>
            <person name="Su D."/>
            <person name="Yu L."/>
        </authorList>
    </citation>
    <scope>NUCLEOTIDE SEQUENCE [LARGE SCALE GENOMIC DNA]</scope>
    <source>
        <strain evidence="3 4">YN2</strain>
    </source>
</reference>
<organism evidence="3 4">
    <name type="scientific">Xanthobacter dioxanivorans</name>
    <dbReference type="NCBI Taxonomy" id="2528964"/>
    <lineage>
        <taxon>Bacteria</taxon>
        <taxon>Pseudomonadati</taxon>
        <taxon>Pseudomonadota</taxon>
        <taxon>Alphaproteobacteria</taxon>
        <taxon>Hyphomicrobiales</taxon>
        <taxon>Xanthobacteraceae</taxon>
        <taxon>Xanthobacter</taxon>
    </lineage>
</organism>
<dbReference type="InterPro" id="IPR002938">
    <property type="entry name" value="FAD-bd"/>
</dbReference>
<proteinExistence type="predicted"/>
<protein>
    <submittedName>
        <fullName evidence="3">Bifunctional 3-(3-hydroxy-phenyl)propionate/3-hydroxycinnamic acid hydroxylase</fullName>
    </submittedName>
</protein>
<dbReference type="NCBIfam" id="NF004829">
    <property type="entry name" value="PRK06183.1-3"/>
    <property type="match status" value="1"/>
</dbReference>
<dbReference type="EMBL" id="CP063362">
    <property type="protein sequence ID" value="QRG07283.1"/>
    <property type="molecule type" value="Genomic_DNA"/>
</dbReference>
<dbReference type="PANTHER" id="PTHR43476">
    <property type="entry name" value="3-(3-HYDROXY-PHENYL)PROPIONATE/3-HYDROXYCINNAMIC ACID HYDROXYLASE"/>
    <property type="match status" value="1"/>
</dbReference>
<evidence type="ECO:0000256" key="1">
    <source>
        <dbReference type="ARBA" id="ARBA00023002"/>
    </source>
</evidence>
<evidence type="ECO:0000313" key="3">
    <source>
        <dbReference type="EMBL" id="QRG07283.1"/>
    </source>
</evidence>
<name>A0A974SK92_9HYPH</name>
<dbReference type="GO" id="GO:0019622">
    <property type="term" value="P:3-(3-hydroxy)phenylpropionate catabolic process"/>
    <property type="evidence" value="ECO:0007669"/>
    <property type="project" value="TreeGrafter"/>
</dbReference>
<dbReference type="InterPro" id="IPR050631">
    <property type="entry name" value="PheA/TfdB_FAD_monoxygenase"/>
</dbReference>
<dbReference type="PRINTS" id="PR00420">
    <property type="entry name" value="RNGMNOXGNASE"/>
</dbReference>
<keyword evidence="1" id="KW-0560">Oxidoreductase</keyword>
<dbReference type="Gene3D" id="3.30.70.2450">
    <property type="match status" value="1"/>
</dbReference>
<evidence type="ECO:0000313" key="4">
    <source>
        <dbReference type="Proteomes" id="UP000596427"/>
    </source>
</evidence>
<dbReference type="Proteomes" id="UP000596427">
    <property type="component" value="Chromosome"/>
</dbReference>
<keyword evidence="4" id="KW-1185">Reference proteome</keyword>